<dbReference type="AlphaFoldDB" id="A0A498J349"/>
<organism evidence="3 4">
    <name type="scientific">Malus domestica</name>
    <name type="common">Apple</name>
    <name type="synonym">Pyrus malus</name>
    <dbReference type="NCBI Taxonomy" id="3750"/>
    <lineage>
        <taxon>Eukaryota</taxon>
        <taxon>Viridiplantae</taxon>
        <taxon>Streptophyta</taxon>
        <taxon>Embryophyta</taxon>
        <taxon>Tracheophyta</taxon>
        <taxon>Spermatophyta</taxon>
        <taxon>Magnoliopsida</taxon>
        <taxon>eudicotyledons</taxon>
        <taxon>Gunneridae</taxon>
        <taxon>Pentapetalae</taxon>
        <taxon>rosids</taxon>
        <taxon>fabids</taxon>
        <taxon>Rosales</taxon>
        <taxon>Rosaceae</taxon>
        <taxon>Amygdaloideae</taxon>
        <taxon>Maleae</taxon>
        <taxon>Malus</taxon>
    </lineage>
</organism>
<dbReference type="EMBL" id="RDQH01000335">
    <property type="protein sequence ID" value="RXH89027.1"/>
    <property type="molecule type" value="Genomic_DNA"/>
</dbReference>
<keyword evidence="2" id="KW-0812">Transmembrane</keyword>
<evidence type="ECO:0000313" key="3">
    <source>
        <dbReference type="EMBL" id="RXH89027.1"/>
    </source>
</evidence>
<comment type="caution">
    <text evidence="3">The sequence shown here is derived from an EMBL/GenBank/DDBJ whole genome shotgun (WGS) entry which is preliminary data.</text>
</comment>
<gene>
    <name evidence="3" type="ORF">DVH24_000626</name>
</gene>
<proteinExistence type="predicted"/>
<accession>A0A498J349</accession>
<keyword evidence="2" id="KW-1133">Transmembrane helix</keyword>
<feature type="transmembrane region" description="Helical" evidence="2">
    <location>
        <begin position="283"/>
        <end position="309"/>
    </location>
</feature>
<sequence>MAQAEFNHFTYLSPEQLRKLARILYYQEAEAIKNIQFEYEAKLAKYLQDSKACYESAIRLLDSATTLEPWFDHGDKVRASIAHDIYGYIENAANHAIQFVKNFYVRMDYVNKIKKHVNELSGKLDDQVTNMEELAKEAHKFRNDSLEIARGSQSPASRQYSRWIKETGKTFEELVQKYQTELGYGRRRFADLEDFEKIKVYGTIISKSGRANIDVTAYSKIFGAAGIAVLILAAGILVWDIYSADNPLQTAARDAVTTAAAIGGAMIGEVVGVALASMVTGNALLVLMAGITAGIAGAFLIGEFAIWLINVIFGTGGSAPLSTMGHRCYVTQLPEGSVLARQIAHQQS</sequence>
<feature type="transmembrane region" description="Helical" evidence="2">
    <location>
        <begin position="221"/>
        <end position="242"/>
    </location>
</feature>
<evidence type="ECO:0000256" key="2">
    <source>
        <dbReference type="SAM" id="Phobius"/>
    </source>
</evidence>
<keyword evidence="4" id="KW-1185">Reference proteome</keyword>
<reference evidence="3 4" key="1">
    <citation type="submission" date="2018-10" db="EMBL/GenBank/DDBJ databases">
        <title>A high-quality apple genome assembly.</title>
        <authorList>
            <person name="Hu J."/>
        </authorList>
    </citation>
    <scope>NUCLEOTIDE SEQUENCE [LARGE SCALE GENOMIC DNA]</scope>
    <source>
        <strain evidence="4">cv. HFTH1</strain>
        <tissue evidence="3">Young leaf</tissue>
    </source>
</reference>
<evidence type="ECO:0000256" key="1">
    <source>
        <dbReference type="SAM" id="Coils"/>
    </source>
</evidence>
<keyword evidence="1" id="KW-0175">Coiled coil</keyword>
<dbReference type="Proteomes" id="UP000290289">
    <property type="component" value="Chromosome 9"/>
</dbReference>
<evidence type="ECO:0000313" key="4">
    <source>
        <dbReference type="Proteomes" id="UP000290289"/>
    </source>
</evidence>
<protein>
    <submittedName>
        <fullName evidence="3">Uncharacterized protein</fullName>
    </submittedName>
</protein>
<name>A0A498J349_MALDO</name>
<keyword evidence="2" id="KW-0472">Membrane</keyword>
<feature type="transmembrane region" description="Helical" evidence="2">
    <location>
        <begin position="254"/>
        <end position="277"/>
    </location>
</feature>
<feature type="coiled-coil region" evidence="1">
    <location>
        <begin position="117"/>
        <end position="144"/>
    </location>
</feature>